<keyword evidence="2" id="KW-0472">Membrane</keyword>
<gene>
    <name evidence="3" type="ordered locus">ETA_25890</name>
</gene>
<dbReference type="eggNOG" id="COG2832">
    <property type="taxonomic scope" value="Bacteria"/>
</dbReference>
<keyword evidence="2" id="KW-0812">Transmembrane</keyword>
<accession>B2VHM0</accession>
<evidence type="ECO:0008006" key="5">
    <source>
        <dbReference type="Google" id="ProtNLM"/>
    </source>
</evidence>
<name>B2VHM0_ERWT9</name>
<feature type="transmembrane region" description="Helical" evidence="2">
    <location>
        <begin position="32"/>
        <end position="53"/>
    </location>
</feature>
<dbReference type="STRING" id="465817.ETA_25890"/>
<keyword evidence="2" id="KW-1133">Transmembrane helix</keyword>
<reference evidence="3 4" key="1">
    <citation type="journal article" date="2008" name="Environ. Microbiol.">
        <title>The genome of Erwinia tasmaniensis strain Et1/99, a non-pathogenic bacterium in the genus Erwinia.</title>
        <authorList>
            <person name="Kube M."/>
            <person name="Migdoll A.M."/>
            <person name="Mueller I."/>
            <person name="Kuhl H."/>
            <person name="Beck A."/>
            <person name="Reinhardt R."/>
            <person name="Geider K."/>
        </authorList>
    </citation>
    <scope>NUCLEOTIDE SEQUENCE [LARGE SCALE GENOMIC DNA]</scope>
    <source>
        <strain evidence="4">DSM 17950 / CFBP 7177 / CIP 109463 / NCPPB 4357 / Et1/99</strain>
    </source>
</reference>
<protein>
    <recommendedName>
        <fullName evidence="5">Inner membrane protein</fullName>
    </recommendedName>
</protein>
<dbReference type="GO" id="GO:0005886">
    <property type="term" value="C:plasma membrane"/>
    <property type="evidence" value="ECO:0007669"/>
    <property type="project" value="TreeGrafter"/>
</dbReference>
<dbReference type="Proteomes" id="UP000001726">
    <property type="component" value="Chromosome"/>
</dbReference>
<dbReference type="AlphaFoldDB" id="B2VHM0"/>
<feature type="region of interest" description="Disordered" evidence="1">
    <location>
        <begin position="1"/>
        <end position="23"/>
    </location>
</feature>
<evidence type="ECO:0000256" key="1">
    <source>
        <dbReference type="SAM" id="MobiDB-lite"/>
    </source>
</evidence>
<sequence length="151" mass="16656">MATAGAGKMSVRKNPPPSTTLPTRKITKPVRYLYQLLAIISLALAVAGFILPGLPCTEFVLLAAWFASRSSPSLHRWIMCHRLFGPLLKNWQQGILPRRAKWAATLAMSVTALMMVICVTHKPSVVISICCMAAVLVWLWRRPEKLPAPPA</sequence>
<dbReference type="PANTHER" id="PTHR35813:SF1">
    <property type="entry name" value="INNER MEMBRANE PROTEIN YBAN"/>
    <property type="match status" value="1"/>
</dbReference>
<dbReference type="EMBL" id="CU468135">
    <property type="protein sequence ID" value="CAO97635.1"/>
    <property type="molecule type" value="Genomic_DNA"/>
</dbReference>
<organism evidence="3 4">
    <name type="scientific">Erwinia tasmaniensis (strain DSM 17950 / CFBP 7177 / CIP 109463 / NCPPB 4357 / Et1/99)</name>
    <dbReference type="NCBI Taxonomy" id="465817"/>
    <lineage>
        <taxon>Bacteria</taxon>
        <taxon>Pseudomonadati</taxon>
        <taxon>Pseudomonadota</taxon>
        <taxon>Gammaproteobacteria</taxon>
        <taxon>Enterobacterales</taxon>
        <taxon>Erwiniaceae</taxon>
        <taxon>Erwinia</taxon>
    </lineage>
</organism>
<dbReference type="InterPro" id="IPR007401">
    <property type="entry name" value="DUF454"/>
</dbReference>
<feature type="transmembrane region" description="Helical" evidence="2">
    <location>
        <begin position="100"/>
        <end position="117"/>
    </location>
</feature>
<evidence type="ECO:0000256" key="2">
    <source>
        <dbReference type="SAM" id="Phobius"/>
    </source>
</evidence>
<keyword evidence="4" id="KW-1185">Reference proteome</keyword>
<evidence type="ECO:0000313" key="3">
    <source>
        <dbReference type="EMBL" id="CAO97635.1"/>
    </source>
</evidence>
<dbReference type="HOGENOM" id="CLU_113299_0_0_6"/>
<dbReference type="Pfam" id="PF04304">
    <property type="entry name" value="DUF454"/>
    <property type="match status" value="1"/>
</dbReference>
<dbReference type="PANTHER" id="PTHR35813">
    <property type="entry name" value="INNER MEMBRANE PROTEIN YBAN"/>
    <property type="match status" value="1"/>
</dbReference>
<feature type="transmembrane region" description="Helical" evidence="2">
    <location>
        <begin position="123"/>
        <end position="140"/>
    </location>
</feature>
<proteinExistence type="predicted"/>
<dbReference type="KEGG" id="eta:ETA_25890"/>
<evidence type="ECO:0000313" key="4">
    <source>
        <dbReference type="Proteomes" id="UP000001726"/>
    </source>
</evidence>